<protein>
    <recommendedName>
        <fullName evidence="1">SMP-30/Gluconolactonase/LRE-like region domain-containing protein</fullName>
    </recommendedName>
</protein>
<sequence length="258" mass="26920">MASTTPSAFAAEPVGRLAGRRVRGTCWDGDRLSWVDTGDGQIRWGRWEGDRLRHLASLSATGRLTAAAPTATGWVVGAETTHLGRDGLATALALPAADGLWCDPAGRLWLDTSGALHRVDLGGGVHRVLAGRTQALAWTADAAVLLRALDDAVVAHDFDLVNGLPGPARPVLDQGATALAADDAGRVWAVTAAGVLHVDPHAGVRAVVHPLTAPATGCCLLDHDLLITAADGVLHRHRVRDAGRPVPRASAPRPVERM</sequence>
<dbReference type="RefSeq" id="WP_075976996.1">
    <property type="nucleotide sequence ID" value="NZ_MKQR01000025.1"/>
</dbReference>
<dbReference type="EMBL" id="MKQR01000025">
    <property type="protein sequence ID" value="OLR91339.1"/>
    <property type="molecule type" value="Genomic_DNA"/>
</dbReference>
<name>A0A1Q9LHB9_9PSEU</name>
<feature type="domain" description="SMP-30/Gluconolactonase/LRE-like region" evidence="1">
    <location>
        <begin position="24"/>
        <end position="230"/>
    </location>
</feature>
<keyword evidence="3" id="KW-1185">Reference proteome</keyword>
<dbReference type="InterPro" id="IPR013658">
    <property type="entry name" value="SGL"/>
</dbReference>
<comment type="caution">
    <text evidence="2">The sequence shown here is derived from an EMBL/GenBank/DDBJ whole genome shotgun (WGS) entry which is preliminary data.</text>
</comment>
<proteinExistence type="predicted"/>
<dbReference type="OrthoDB" id="2633250at2"/>
<evidence type="ECO:0000313" key="2">
    <source>
        <dbReference type="EMBL" id="OLR91339.1"/>
    </source>
</evidence>
<dbReference type="SUPFAM" id="SSF63829">
    <property type="entry name" value="Calcium-dependent phosphotriesterase"/>
    <property type="match status" value="1"/>
</dbReference>
<dbReference type="Pfam" id="PF08450">
    <property type="entry name" value="SGL"/>
    <property type="match status" value="1"/>
</dbReference>
<dbReference type="STRING" id="1193682.BJP25_27125"/>
<evidence type="ECO:0000259" key="1">
    <source>
        <dbReference type="Pfam" id="PF08450"/>
    </source>
</evidence>
<organism evidence="2 3">
    <name type="scientific">Actinokineospora bangkokensis</name>
    <dbReference type="NCBI Taxonomy" id="1193682"/>
    <lineage>
        <taxon>Bacteria</taxon>
        <taxon>Bacillati</taxon>
        <taxon>Actinomycetota</taxon>
        <taxon>Actinomycetes</taxon>
        <taxon>Pseudonocardiales</taxon>
        <taxon>Pseudonocardiaceae</taxon>
        <taxon>Actinokineospora</taxon>
    </lineage>
</organism>
<dbReference type="AlphaFoldDB" id="A0A1Q9LHB9"/>
<dbReference type="InterPro" id="IPR011042">
    <property type="entry name" value="6-blade_b-propeller_TolB-like"/>
</dbReference>
<gene>
    <name evidence="2" type="ORF">BJP25_27125</name>
</gene>
<dbReference type="Proteomes" id="UP000186040">
    <property type="component" value="Unassembled WGS sequence"/>
</dbReference>
<evidence type="ECO:0000313" key="3">
    <source>
        <dbReference type="Proteomes" id="UP000186040"/>
    </source>
</evidence>
<accession>A0A1Q9LHB9</accession>
<reference evidence="2 3" key="1">
    <citation type="submission" date="2016-10" db="EMBL/GenBank/DDBJ databases">
        <title>The Draft Genome Sequence of Actinokineospora bangkokensis 44EHWT reveals the biosynthetic pathway of antifungal compounds Thailandins with unusual extender unit butylmalonyl-CoA.</title>
        <authorList>
            <person name="Greule A."/>
            <person name="Intra B."/>
            <person name="Flemming S."/>
            <person name="Rommel M.G."/>
            <person name="Panbangred W."/>
            <person name="Bechthold A."/>
        </authorList>
    </citation>
    <scope>NUCLEOTIDE SEQUENCE [LARGE SCALE GENOMIC DNA]</scope>
    <source>
        <strain evidence="2 3">44EHW</strain>
    </source>
</reference>
<dbReference type="Gene3D" id="2.120.10.30">
    <property type="entry name" value="TolB, C-terminal domain"/>
    <property type="match status" value="1"/>
</dbReference>